<dbReference type="Pfam" id="PF02643">
    <property type="entry name" value="DUF192"/>
    <property type="match status" value="1"/>
</dbReference>
<dbReference type="PANTHER" id="PTHR37953">
    <property type="entry name" value="UPF0127 PROTEIN MJ1496"/>
    <property type="match status" value="1"/>
</dbReference>
<evidence type="ECO:0000313" key="2">
    <source>
        <dbReference type="Proteomes" id="UP000774000"/>
    </source>
</evidence>
<dbReference type="InterPro" id="IPR003795">
    <property type="entry name" value="DUF192"/>
</dbReference>
<dbReference type="Gene3D" id="2.60.120.1140">
    <property type="entry name" value="Protein of unknown function DUF192"/>
    <property type="match status" value="1"/>
</dbReference>
<comment type="caution">
    <text evidence="1">The sequence shown here is derived from an EMBL/GenBank/DDBJ whole genome shotgun (WGS) entry which is preliminary data.</text>
</comment>
<dbReference type="EMBL" id="JAFBDQ010000010">
    <property type="protein sequence ID" value="MBM7557187.1"/>
    <property type="molecule type" value="Genomic_DNA"/>
</dbReference>
<sequence>MKVINASKNNIIVNEVRVANTFWQRLVGLLRHKELKENEGLIIKPCQIVHTFFMSFTIDLVFIDGHGQVLELIENLKPNRISPFVVESEQVIELASGVIQTKGIELEDEILIKN</sequence>
<dbReference type="PANTHER" id="PTHR37953:SF1">
    <property type="entry name" value="UPF0127 PROTEIN MJ1496"/>
    <property type="match status" value="1"/>
</dbReference>
<dbReference type="InterPro" id="IPR038695">
    <property type="entry name" value="Saro_0823-like_sf"/>
</dbReference>
<dbReference type="RefSeq" id="WP_204701944.1">
    <property type="nucleotide sequence ID" value="NZ_JAFBDQ010000010.1"/>
</dbReference>
<dbReference type="AlphaFoldDB" id="A0A938XPY6"/>
<protein>
    <submittedName>
        <fullName evidence="1">Uncharacterized membrane protein (UPF0127 family)</fullName>
    </submittedName>
</protein>
<dbReference type="Proteomes" id="UP000774000">
    <property type="component" value="Unassembled WGS sequence"/>
</dbReference>
<organism evidence="1 2">
    <name type="scientific">Halanaerobacter jeridensis</name>
    <dbReference type="NCBI Taxonomy" id="706427"/>
    <lineage>
        <taxon>Bacteria</taxon>
        <taxon>Bacillati</taxon>
        <taxon>Bacillota</taxon>
        <taxon>Clostridia</taxon>
        <taxon>Halanaerobiales</taxon>
        <taxon>Halobacteroidaceae</taxon>
        <taxon>Halanaerobacter</taxon>
    </lineage>
</organism>
<name>A0A938XPY6_9FIRM</name>
<accession>A0A938XPY6</accession>
<reference evidence="1" key="1">
    <citation type="submission" date="2021-01" db="EMBL/GenBank/DDBJ databases">
        <title>Genomic Encyclopedia of Type Strains, Phase IV (KMG-IV): sequencing the most valuable type-strain genomes for metagenomic binning, comparative biology and taxonomic classification.</title>
        <authorList>
            <person name="Goeker M."/>
        </authorList>
    </citation>
    <scope>NUCLEOTIDE SEQUENCE</scope>
    <source>
        <strain evidence="1">DSM 23230</strain>
    </source>
</reference>
<gene>
    <name evidence="1" type="ORF">JOC47_002042</name>
</gene>
<proteinExistence type="predicted"/>
<evidence type="ECO:0000313" key="1">
    <source>
        <dbReference type="EMBL" id="MBM7557187.1"/>
    </source>
</evidence>
<keyword evidence="2" id="KW-1185">Reference proteome</keyword>